<reference evidence="2" key="1">
    <citation type="journal article" date="2023" name="Mol. Phylogenet. Evol.">
        <title>Genome-scale phylogeny and comparative genomics of the fungal order Sordariales.</title>
        <authorList>
            <person name="Hensen N."/>
            <person name="Bonometti L."/>
            <person name="Westerberg I."/>
            <person name="Brannstrom I.O."/>
            <person name="Guillou S."/>
            <person name="Cros-Aarteil S."/>
            <person name="Calhoun S."/>
            <person name="Haridas S."/>
            <person name="Kuo A."/>
            <person name="Mondo S."/>
            <person name="Pangilinan J."/>
            <person name="Riley R."/>
            <person name="LaButti K."/>
            <person name="Andreopoulos B."/>
            <person name="Lipzen A."/>
            <person name="Chen C."/>
            <person name="Yan M."/>
            <person name="Daum C."/>
            <person name="Ng V."/>
            <person name="Clum A."/>
            <person name="Steindorff A."/>
            <person name="Ohm R.A."/>
            <person name="Martin F."/>
            <person name="Silar P."/>
            <person name="Natvig D.O."/>
            <person name="Lalanne C."/>
            <person name="Gautier V."/>
            <person name="Ament-Velasquez S.L."/>
            <person name="Kruys A."/>
            <person name="Hutchinson M.I."/>
            <person name="Powell A.J."/>
            <person name="Barry K."/>
            <person name="Miller A.N."/>
            <person name="Grigoriev I.V."/>
            <person name="Debuchy R."/>
            <person name="Gladieux P."/>
            <person name="Hiltunen Thoren M."/>
            <person name="Johannesson H."/>
        </authorList>
    </citation>
    <scope>NUCLEOTIDE SEQUENCE</scope>
    <source>
        <strain evidence="2">SMH4131-1</strain>
    </source>
</reference>
<keyword evidence="3" id="KW-1185">Reference proteome</keyword>
<organism evidence="2 3">
    <name type="scientific">Cercophora scortea</name>
    <dbReference type="NCBI Taxonomy" id="314031"/>
    <lineage>
        <taxon>Eukaryota</taxon>
        <taxon>Fungi</taxon>
        <taxon>Dikarya</taxon>
        <taxon>Ascomycota</taxon>
        <taxon>Pezizomycotina</taxon>
        <taxon>Sordariomycetes</taxon>
        <taxon>Sordariomycetidae</taxon>
        <taxon>Sordariales</taxon>
        <taxon>Lasiosphaeriaceae</taxon>
        <taxon>Cercophora</taxon>
    </lineage>
</organism>
<evidence type="ECO:0000256" key="1">
    <source>
        <dbReference type="SAM" id="MobiDB-lite"/>
    </source>
</evidence>
<reference evidence="2" key="2">
    <citation type="submission" date="2023-06" db="EMBL/GenBank/DDBJ databases">
        <authorList>
            <consortium name="Lawrence Berkeley National Laboratory"/>
            <person name="Haridas S."/>
            <person name="Hensen N."/>
            <person name="Bonometti L."/>
            <person name="Westerberg I."/>
            <person name="Brannstrom I.O."/>
            <person name="Guillou S."/>
            <person name="Cros-Aarteil S."/>
            <person name="Calhoun S."/>
            <person name="Kuo A."/>
            <person name="Mondo S."/>
            <person name="Pangilinan J."/>
            <person name="Riley R."/>
            <person name="Labutti K."/>
            <person name="Andreopoulos B."/>
            <person name="Lipzen A."/>
            <person name="Chen C."/>
            <person name="Yanf M."/>
            <person name="Daum C."/>
            <person name="Ng V."/>
            <person name="Clum A."/>
            <person name="Steindorff A."/>
            <person name="Ohm R."/>
            <person name="Martin F."/>
            <person name="Silar P."/>
            <person name="Natvig D."/>
            <person name="Lalanne C."/>
            <person name="Gautier V."/>
            <person name="Ament-Velasquez S.L."/>
            <person name="Kruys A."/>
            <person name="Hutchinson M.I."/>
            <person name="Powell A.J."/>
            <person name="Barry K."/>
            <person name="Miller A.N."/>
            <person name="Grigoriev I.V."/>
            <person name="Debuchy R."/>
            <person name="Gladieux P."/>
            <person name="Thoren M.H."/>
            <person name="Johannesson H."/>
        </authorList>
    </citation>
    <scope>NUCLEOTIDE SEQUENCE</scope>
    <source>
        <strain evidence="2">SMH4131-1</strain>
    </source>
</reference>
<dbReference type="AlphaFoldDB" id="A0AAE0J620"/>
<dbReference type="Proteomes" id="UP001286456">
    <property type="component" value="Unassembled WGS sequence"/>
</dbReference>
<accession>A0AAE0J620</accession>
<feature type="compositionally biased region" description="Polar residues" evidence="1">
    <location>
        <begin position="29"/>
        <end position="38"/>
    </location>
</feature>
<sequence>MDHSAKAHQNNAWVMVDNQFTAEGHTKSRSPQYNGDNESSAQVASASSDDKYLYFLVGTDHTPESSNESSTVTGASGLTLGGGGGGGATGGSSSKAVATSYYHPKLTQSSLQQLQDEEDKAKYPAGGVADWAACAGTCRLNKHLVPSTRHSLVVRSKASTTSHASSQEWLHVPPPSSAIETIVAAGAWCEDDEYAAPYLYTSQSLTLEGE</sequence>
<dbReference type="EMBL" id="JAUEPO010000001">
    <property type="protein sequence ID" value="KAK3337210.1"/>
    <property type="molecule type" value="Genomic_DNA"/>
</dbReference>
<name>A0AAE0J620_9PEZI</name>
<protein>
    <submittedName>
        <fullName evidence="2">Uncharacterized protein</fullName>
    </submittedName>
</protein>
<proteinExistence type="predicted"/>
<gene>
    <name evidence="2" type="ORF">B0T19DRAFT_64773</name>
</gene>
<evidence type="ECO:0000313" key="3">
    <source>
        <dbReference type="Proteomes" id="UP001286456"/>
    </source>
</evidence>
<feature type="region of interest" description="Disordered" evidence="1">
    <location>
        <begin position="25"/>
        <end position="45"/>
    </location>
</feature>
<comment type="caution">
    <text evidence="2">The sequence shown here is derived from an EMBL/GenBank/DDBJ whole genome shotgun (WGS) entry which is preliminary data.</text>
</comment>
<evidence type="ECO:0000313" key="2">
    <source>
        <dbReference type="EMBL" id="KAK3337210.1"/>
    </source>
</evidence>